<dbReference type="AlphaFoldDB" id="A0AAN6G7Z5"/>
<accession>A0AAN6G7Z5</accession>
<feature type="compositionally biased region" description="Low complexity" evidence="1">
    <location>
        <begin position="14"/>
        <end position="28"/>
    </location>
</feature>
<proteinExistence type="predicted"/>
<dbReference type="Proteomes" id="UP001176521">
    <property type="component" value="Unassembled WGS sequence"/>
</dbReference>
<feature type="compositionally biased region" description="Acidic residues" evidence="1">
    <location>
        <begin position="562"/>
        <end position="572"/>
    </location>
</feature>
<organism evidence="2 3">
    <name type="scientific">Tilletia horrida</name>
    <dbReference type="NCBI Taxonomy" id="155126"/>
    <lineage>
        <taxon>Eukaryota</taxon>
        <taxon>Fungi</taxon>
        <taxon>Dikarya</taxon>
        <taxon>Basidiomycota</taxon>
        <taxon>Ustilaginomycotina</taxon>
        <taxon>Exobasidiomycetes</taxon>
        <taxon>Tilletiales</taxon>
        <taxon>Tilletiaceae</taxon>
        <taxon>Tilletia</taxon>
    </lineage>
</organism>
<feature type="compositionally biased region" description="Low complexity" evidence="1">
    <location>
        <begin position="209"/>
        <end position="221"/>
    </location>
</feature>
<comment type="caution">
    <text evidence="2">The sequence shown here is derived from an EMBL/GenBank/DDBJ whole genome shotgun (WGS) entry which is preliminary data.</text>
</comment>
<evidence type="ECO:0000313" key="2">
    <source>
        <dbReference type="EMBL" id="KAK0525812.1"/>
    </source>
</evidence>
<feature type="region of interest" description="Disordered" evidence="1">
    <location>
        <begin position="524"/>
        <end position="596"/>
    </location>
</feature>
<gene>
    <name evidence="2" type="ORF">OC842_005389</name>
</gene>
<feature type="compositionally biased region" description="Low complexity" evidence="1">
    <location>
        <begin position="118"/>
        <end position="130"/>
    </location>
</feature>
<sequence length="640" mass="68806">MSSSSSKADATPESASAARRTSTGASRFTFRDAVRSVQAAFGAHSPSASADASGYAPFPSSSRLRLDSEDAGVLNLHDGAVSAAGDNGEDGGGAAVVPYHFPRISDAQLEKLFPLPDSPSGSSATGPSPAEKVALRRRQVARAALDEMELNWKLDPLTLGERSDFNQGCAALVALLARVRVDSKDDPLDYSPSQPSDLAAQQRRLANQSGADAAAAGSFSGQKQTGPGSTFVKHWEAHDVLKAIDQQDHETLLLIRDQAMDLLLDLSSSTSPSGRSRPIAGGGGSGSLRTPLGYCISLGPKWDATSIVLCGALSKFVNSLPDGDEDATLSDAKGPDGTKRKRGHKMQLDPRTMQRLRKLKTNLKLAIDHSLFKEQTNLLASYMQVLIMSEGIGWVKDSTESVQRSLESHIRGVSLSEGGVASNPVTVATDCVMQFITVNLRSKRDKVVSVNDYVANAVGDLVLSALWQMVLLRPSEVSPDVRPSLHPDLFTPIPAYVFARDERVAQQFMDRVRELRRALDEARLREDEDEGRRQSRARALSTTSRRSVKAAAAPGGAGPKSDDEEADEGDGDGQDRAEEAGAHQHQSSVIAPTPERTIQLARNRNLRFLRIAEQMAEALGAAFRVSSERRLDVIRDVLKL</sequence>
<keyword evidence="3" id="KW-1185">Reference proteome</keyword>
<feature type="compositionally biased region" description="Basic and acidic residues" evidence="1">
    <location>
        <begin position="573"/>
        <end position="582"/>
    </location>
</feature>
<feature type="compositionally biased region" description="Low complexity" evidence="1">
    <location>
        <begin position="537"/>
        <end position="554"/>
    </location>
</feature>
<evidence type="ECO:0000256" key="1">
    <source>
        <dbReference type="SAM" id="MobiDB-lite"/>
    </source>
</evidence>
<feature type="region of interest" description="Disordered" evidence="1">
    <location>
        <begin position="185"/>
        <end position="228"/>
    </location>
</feature>
<protein>
    <submittedName>
        <fullName evidence="2">Uncharacterized protein</fullName>
    </submittedName>
</protein>
<dbReference type="EMBL" id="JAPDMQ010000380">
    <property type="protein sequence ID" value="KAK0525812.1"/>
    <property type="molecule type" value="Genomic_DNA"/>
</dbReference>
<feature type="region of interest" description="Disordered" evidence="1">
    <location>
        <begin position="324"/>
        <end position="346"/>
    </location>
</feature>
<feature type="region of interest" description="Disordered" evidence="1">
    <location>
        <begin position="112"/>
        <end position="133"/>
    </location>
</feature>
<evidence type="ECO:0000313" key="3">
    <source>
        <dbReference type="Proteomes" id="UP001176521"/>
    </source>
</evidence>
<name>A0AAN6G7Z5_9BASI</name>
<reference evidence="2" key="1">
    <citation type="journal article" date="2023" name="PhytoFront">
        <title>Draft Genome Resources of Seven Strains of Tilletia horrida, Causal Agent of Kernel Smut of Rice.</title>
        <authorList>
            <person name="Khanal S."/>
            <person name="Antony Babu S."/>
            <person name="Zhou X.G."/>
        </authorList>
    </citation>
    <scope>NUCLEOTIDE SEQUENCE</scope>
    <source>
        <strain evidence="2">TX3</strain>
    </source>
</reference>
<feature type="region of interest" description="Disordered" evidence="1">
    <location>
        <begin position="1"/>
        <end position="61"/>
    </location>
</feature>
<feature type="compositionally biased region" description="Basic and acidic residues" evidence="1">
    <location>
        <begin position="524"/>
        <end position="533"/>
    </location>
</feature>